<evidence type="ECO:0000313" key="5">
    <source>
        <dbReference type="EMBL" id="CKR55093.1"/>
    </source>
</evidence>
<dbReference type="Proteomes" id="UP000044938">
    <property type="component" value="Unassembled WGS sequence"/>
</dbReference>
<gene>
    <name evidence="4" type="ORF">ERS007657_04071</name>
    <name evidence="8" type="ORF">ERS007661_04121</name>
    <name evidence="9" type="ORF">ERS007679_01697</name>
    <name evidence="2" type="ORF">ERS007681_02698</name>
    <name evidence="3" type="ORF">ERS007688_01245</name>
    <name evidence="10" type="ORF">ERS007720_03233</name>
    <name evidence="7" type="ORF">ERS027646_00498</name>
    <name evidence="6" type="ORF">ERS027659_01839</name>
    <name evidence="5" type="ORF">ERS027661_01605</name>
</gene>
<evidence type="ECO:0000313" key="11">
    <source>
        <dbReference type="Proteomes" id="UP000039217"/>
    </source>
</evidence>
<evidence type="ECO:0000313" key="15">
    <source>
        <dbReference type="Proteomes" id="UP000046947"/>
    </source>
</evidence>
<accession>A0A0T9ENI0</accession>
<protein>
    <submittedName>
        <fullName evidence="4">Uncharacterized protein</fullName>
    </submittedName>
</protein>
<organism evidence="4 14">
    <name type="scientific">Mycobacterium tuberculosis</name>
    <dbReference type="NCBI Taxonomy" id="1773"/>
    <lineage>
        <taxon>Bacteria</taxon>
        <taxon>Bacillati</taxon>
        <taxon>Actinomycetota</taxon>
        <taxon>Actinomycetes</taxon>
        <taxon>Mycobacteriales</taxon>
        <taxon>Mycobacteriaceae</taxon>
        <taxon>Mycobacterium</taxon>
        <taxon>Mycobacterium tuberculosis complex</taxon>
    </lineage>
</organism>
<dbReference type="Proteomes" id="UP000039217">
    <property type="component" value="Unassembled WGS sequence"/>
</dbReference>
<evidence type="ECO:0000313" key="13">
    <source>
        <dbReference type="Proteomes" id="UP000045842"/>
    </source>
</evidence>
<dbReference type="EMBL" id="CNFT01000377">
    <property type="protein sequence ID" value="CKR61117.1"/>
    <property type="molecule type" value="Genomic_DNA"/>
</dbReference>
<sequence length="82" mass="8750">MATTAVDASAAATMAWVVNRPNHRTNRGVKNAESAVPTMPIPNTPVEKPRRAGWYQLLANGMPTAKIVPATPRKSPKNTSNA</sequence>
<dbReference type="EMBL" id="CSAD01000192">
    <property type="protein sequence ID" value="COV36495.1"/>
    <property type="molecule type" value="Genomic_DNA"/>
</dbReference>
<dbReference type="Proteomes" id="UP000049023">
    <property type="component" value="Unassembled WGS sequence"/>
</dbReference>
<dbReference type="EMBL" id="CFOE01000382">
    <property type="protein sequence ID" value="CFE40928.1"/>
    <property type="molecule type" value="Genomic_DNA"/>
</dbReference>
<dbReference type="EMBL" id="CNGE01000050">
    <property type="protein sequence ID" value="CKR71541.1"/>
    <property type="molecule type" value="Genomic_DNA"/>
</dbReference>
<dbReference type="Proteomes" id="UP000050164">
    <property type="component" value="Unassembled WGS sequence"/>
</dbReference>
<dbReference type="Proteomes" id="UP000046680">
    <property type="component" value="Unassembled WGS sequence"/>
</dbReference>
<dbReference type="Proteomes" id="UP000048948">
    <property type="component" value="Unassembled WGS sequence"/>
</dbReference>
<dbReference type="EMBL" id="CQQC01002200">
    <property type="protein sequence ID" value="CNW59692.1"/>
    <property type="molecule type" value="Genomic_DNA"/>
</dbReference>
<proteinExistence type="predicted"/>
<evidence type="ECO:0000313" key="4">
    <source>
        <dbReference type="EMBL" id="CFS11098.1"/>
    </source>
</evidence>
<evidence type="ECO:0000313" key="6">
    <source>
        <dbReference type="EMBL" id="CKR61117.1"/>
    </source>
</evidence>
<dbReference type="EMBL" id="CFOH01000150">
    <property type="protein sequence ID" value="CFE48837.1"/>
    <property type="molecule type" value="Genomic_DNA"/>
</dbReference>
<dbReference type="Proteomes" id="UP000046947">
    <property type="component" value="Unassembled WGS sequence"/>
</dbReference>
<evidence type="ECO:0000313" key="12">
    <source>
        <dbReference type="Proteomes" id="UP000044938"/>
    </source>
</evidence>
<dbReference type="EMBL" id="CGCX01002376">
    <property type="protein sequence ID" value="CFS11098.1"/>
    <property type="molecule type" value="Genomic_DNA"/>
</dbReference>
<evidence type="ECO:0000313" key="14">
    <source>
        <dbReference type="Proteomes" id="UP000046680"/>
    </source>
</evidence>
<feature type="region of interest" description="Disordered" evidence="1">
    <location>
        <begin position="22"/>
        <end position="48"/>
    </location>
</feature>
<dbReference type="EMBL" id="CNFU01000285">
    <property type="protein sequence ID" value="CKR55093.1"/>
    <property type="molecule type" value="Genomic_DNA"/>
</dbReference>
<evidence type="ECO:0000256" key="1">
    <source>
        <dbReference type="SAM" id="MobiDB-lite"/>
    </source>
</evidence>
<evidence type="ECO:0000313" key="9">
    <source>
        <dbReference type="EMBL" id="COV36495.1"/>
    </source>
</evidence>
<evidence type="ECO:0000313" key="17">
    <source>
        <dbReference type="Proteomes" id="UP000048948"/>
    </source>
</evidence>
<evidence type="ECO:0000313" key="18">
    <source>
        <dbReference type="Proteomes" id="UP000049023"/>
    </source>
</evidence>
<evidence type="ECO:0000313" key="8">
    <source>
        <dbReference type="EMBL" id="CNW59692.1"/>
    </source>
</evidence>
<reference evidence="11 12" key="1">
    <citation type="submission" date="2015-03" db="EMBL/GenBank/DDBJ databases">
        <authorList>
            <consortium name="Pathogen Informatics"/>
        </authorList>
    </citation>
    <scope>NUCLEOTIDE SEQUENCE [LARGE SCALE GENOMIC DNA]</scope>
    <source>
        <strain evidence="7 17">Bir 172</strain>
        <strain evidence="6 19">Bir 185</strain>
        <strain evidence="5 18">Bir 187</strain>
        <strain evidence="4 14">C09601061</strain>
        <strain evidence="8 11">D00501624</strain>
        <strain evidence="9 13">G09801536</strain>
        <strain evidence="2 16">G09901357</strain>
        <strain evidence="3 15">H09601792</strain>
        <strain evidence="10 12">M09401471</strain>
    </source>
</reference>
<evidence type="ECO:0000313" key="2">
    <source>
        <dbReference type="EMBL" id="CFE40928.1"/>
    </source>
</evidence>
<evidence type="ECO:0000313" key="3">
    <source>
        <dbReference type="EMBL" id="CFE48837.1"/>
    </source>
</evidence>
<evidence type="ECO:0000313" key="19">
    <source>
        <dbReference type="Proteomes" id="UP000050164"/>
    </source>
</evidence>
<dbReference type="EMBL" id="CSAJ01000496">
    <property type="protein sequence ID" value="COW76487.1"/>
    <property type="molecule type" value="Genomic_DNA"/>
</dbReference>
<evidence type="ECO:0000313" key="10">
    <source>
        <dbReference type="EMBL" id="COW76487.1"/>
    </source>
</evidence>
<evidence type="ECO:0000313" key="16">
    <source>
        <dbReference type="Proteomes" id="UP000048289"/>
    </source>
</evidence>
<dbReference type="Proteomes" id="UP000048289">
    <property type="component" value="Unassembled WGS sequence"/>
</dbReference>
<name>A0A0T9ENI0_MYCTX</name>
<dbReference type="AlphaFoldDB" id="A0A0T9ENI0"/>
<evidence type="ECO:0000313" key="7">
    <source>
        <dbReference type="EMBL" id="CKR71541.1"/>
    </source>
</evidence>
<dbReference type="Proteomes" id="UP000045842">
    <property type="component" value="Unassembled WGS sequence"/>
</dbReference>